<dbReference type="RefSeq" id="WP_101334384.1">
    <property type="nucleotide sequence ID" value="NZ_PJNI01000007.1"/>
</dbReference>
<evidence type="ECO:0000313" key="3">
    <source>
        <dbReference type="Proteomes" id="UP000236654"/>
    </source>
</evidence>
<evidence type="ECO:0008006" key="4">
    <source>
        <dbReference type="Google" id="ProtNLM"/>
    </source>
</evidence>
<keyword evidence="3" id="KW-1185">Reference proteome</keyword>
<dbReference type="PROSITE" id="PS51257">
    <property type="entry name" value="PROKAR_LIPOPROTEIN"/>
    <property type="match status" value="1"/>
</dbReference>
<dbReference type="Proteomes" id="UP000236654">
    <property type="component" value="Unassembled WGS sequence"/>
</dbReference>
<dbReference type="AlphaFoldDB" id="A0A2I0R340"/>
<proteinExistence type="predicted"/>
<protein>
    <recommendedName>
        <fullName evidence="4">Lipoprotein</fullName>
    </recommendedName>
</protein>
<feature type="signal peptide" evidence="1">
    <location>
        <begin position="1"/>
        <end position="24"/>
    </location>
</feature>
<name>A0A2I0R340_9FLAO</name>
<evidence type="ECO:0000313" key="2">
    <source>
        <dbReference type="EMBL" id="PKR81002.1"/>
    </source>
</evidence>
<accession>A0A2I0R340</accession>
<sequence>MNKLFTLLLSSTVLFLASCGGGWSDDQKNMVKNECITEGGYDCDCYVDKAVETFKNPEAYNAMEDAKKEAFNTAIEDCEVEEEAVDEENLESF</sequence>
<reference evidence="2 3" key="1">
    <citation type="submission" date="2017-12" db="EMBL/GenBank/DDBJ databases">
        <title>The draft genome sequence of Brumimicrobium saltpan LHR20.</title>
        <authorList>
            <person name="Do Z.-J."/>
            <person name="Luo H.-R."/>
        </authorList>
    </citation>
    <scope>NUCLEOTIDE SEQUENCE [LARGE SCALE GENOMIC DNA]</scope>
    <source>
        <strain evidence="2 3">LHR20</strain>
    </source>
</reference>
<keyword evidence="1" id="KW-0732">Signal</keyword>
<evidence type="ECO:0000256" key="1">
    <source>
        <dbReference type="SAM" id="SignalP"/>
    </source>
</evidence>
<comment type="caution">
    <text evidence="2">The sequence shown here is derived from an EMBL/GenBank/DDBJ whole genome shotgun (WGS) entry which is preliminary data.</text>
</comment>
<feature type="chain" id="PRO_5014158518" description="Lipoprotein" evidence="1">
    <location>
        <begin position="25"/>
        <end position="93"/>
    </location>
</feature>
<dbReference type="EMBL" id="PJNI01000007">
    <property type="protein sequence ID" value="PKR81002.1"/>
    <property type="molecule type" value="Genomic_DNA"/>
</dbReference>
<organism evidence="2 3">
    <name type="scientific">Brumimicrobium salinarum</name>
    <dbReference type="NCBI Taxonomy" id="2058658"/>
    <lineage>
        <taxon>Bacteria</taxon>
        <taxon>Pseudomonadati</taxon>
        <taxon>Bacteroidota</taxon>
        <taxon>Flavobacteriia</taxon>
        <taxon>Flavobacteriales</taxon>
        <taxon>Crocinitomicaceae</taxon>
        <taxon>Brumimicrobium</taxon>
    </lineage>
</organism>
<dbReference type="OrthoDB" id="1467607at2"/>
<gene>
    <name evidence="2" type="ORF">CW751_07495</name>
</gene>